<dbReference type="PANTHER" id="PTHR35526">
    <property type="entry name" value="ANTI-SIGMA-F FACTOR RSBW-RELATED"/>
    <property type="match status" value="1"/>
</dbReference>
<dbReference type="InterPro" id="IPR050267">
    <property type="entry name" value="Anti-sigma-factor_SerPK"/>
</dbReference>
<gene>
    <name evidence="1" type="ORF">DPM19_25745</name>
</gene>
<evidence type="ECO:0000313" key="2">
    <source>
        <dbReference type="Proteomes" id="UP000251891"/>
    </source>
</evidence>
<comment type="caution">
    <text evidence="1">The sequence shown here is derived from an EMBL/GenBank/DDBJ whole genome shotgun (WGS) entry which is preliminary data.</text>
</comment>
<sequence>MGTLGLPDELIEDGVLSVSELAANSHLHTAPGAGAELWVWGRTRPVPQLVVSVFDGDRSAMPRPGSANLLDERGKGLAIVDHLALDWGSHFSRGRLGAGPRPGKCVWFSLALSVPWPWTSRIISPELAARRLVDVLGARGLVAGRRAGGGGVFLVTAGELDVWVEPRSFSWCDGAGGRVRLPLLDLQDAAEHVVRRVEEAVSGRR</sequence>
<evidence type="ECO:0000313" key="1">
    <source>
        <dbReference type="EMBL" id="RAY12532.1"/>
    </source>
</evidence>
<dbReference type="Proteomes" id="UP000251891">
    <property type="component" value="Unassembled WGS sequence"/>
</dbReference>
<name>A0A365H0C0_9ACTN</name>
<dbReference type="EMBL" id="QLYX01000013">
    <property type="protein sequence ID" value="RAY12532.1"/>
    <property type="molecule type" value="Genomic_DNA"/>
</dbReference>
<reference evidence="1 2" key="1">
    <citation type="submission" date="2018-06" db="EMBL/GenBank/DDBJ databases">
        <title>Actinomadura craniellae sp. nov. isolated from marine sponge Craniella sp.</title>
        <authorList>
            <person name="Li L."/>
            <person name="Xu Q.H."/>
            <person name="Lin H.W."/>
            <person name="Lu Y.H."/>
        </authorList>
    </citation>
    <scope>NUCLEOTIDE SEQUENCE [LARGE SCALE GENOMIC DNA]</scope>
    <source>
        <strain evidence="1 2">LHW63021</strain>
    </source>
</reference>
<protein>
    <recommendedName>
        <fullName evidence="3">ATP-binding protein</fullName>
    </recommendedName>
</protein>
<dbReference type="Gene3D" id="3.30.565.10">
    <property type="entry name" value="Histidine kinase-like ATPase, C-terminal domain"/>
    <property type="match status" value="1"/>
</dbReference>
<dbReference type="PANTHER" id="PTHR35526:SF3">
    <property type="entry name" value="ANTI-SIGMA-F FACTOR RSBW"/>
    <property type="match status" value="1"/>
</dbReference>
<organism evidence="1 2">
    <name type="scientific">Actinomadura craniellae</name>
    <dbReference type="NCBI Taxonomy" id="2231787"/>
    <lineage>
        <taxon>Bacteria</taxon>
        <taxon>Bacillati</taxon>
        <taxon>Actinomycetota</taxon>
        <taxon>Actinomycetes</taxon>
        <taxon>Streptosporangiales</taxon>
        <taxon>Thermomonosporaceae</taxon>
        <taxon>Actinomadura</taxon>
    </lineage>
</organism>
<dbReference type="InterPro" id="IPR036890">
    <property type="entry name" value="HATPase_C_sf"/>
</dbReference>
<dbReference type="AlphaFoldDB" id="A0A365H0C0"/>
<accession>A0A365H0C0</accession>
<proteinExistence type="predicted"/>
<evidence type="ECO:0008006" key="3">
    <source>
        <dbReference type="Google" id="ProtNLM"/>
    </source>
</evidence>
<keyword evidence="2" id="KW-1185">Reference proteome</keyword>